<evidence type="ECO:0000313" key="1">
    <source>
        <dbReference type="EMBL" id="TXB70521.1"/>
    </source>
</evidence>
<dbReference type="AlphaFoldDB" id="A0A5C6S7N2"/>
<accession>A0A5C6S7N2</accession>
<protein>
    <submittedName>
        <fullName evidence="1">DUF1579 domain-containing protein</fullName>
    </submittedName>
</protein>
<dbReference type="RefSeq" id="WP_147095954.1">
    <property type="nucleotide sequence ID" value="NZ_JBHUFH010000002.1"/>
</dbReference>
<keyword evidence="2" id="KW-1185">Reference proteome</keyword>
<organism evidence="1 2">
    <name type="scientific">Paracoccus aurantiacus</name>
    <dbReference type="NCBI Taxonomy" id="2599412"/>
    <lineage>
        <taxon>Bacteria</taxon>
        <taxon>Pseudomonadati</taxon>
        <taxon>Pseudomonadota</taxon>
        <taxon>Alphaproteobacteria</taxon>
        <taxon>Rhodobacterales</taxon>
        <taxon>Paracoccaceae</taxon>
        <taxon>Paracoccus</taxon>
    </lineage>
</organism>
<dbReference type="Proteomes" id="UP000321562">
    <property type="component" value="Unassembled WGS sequence"/>
</dbReference>
<sequence>MSDPAGISRDFDFEFGQWRVHHRRLKERLVGCDDWDEFAGTSETRPVLGGNGNIEDNLLEFPSGPYRAVAIRAFDPTNRNWAIWWLSATDPHQIDTPVVGKFEDGVGSFFANETLNGKPIIVRFLWLRTDTETPRWEQAMSPDNGASWETNWTMDFRRL</sequence>
<gene>
    <name evidence="1" type="ORF">FQV27_01210</name>
</gene>
<name>A0A5C6S7N2_9RHOB</name>
<proteinExistence type="predicted"/>
<dbReference type="OrthoDB" id="9814791at2"/>
<dbReference type="EMBL" id="VOPL01000001">
    <property type="protein sequence ID" value="TXB70521.1"/>
    <property type="molecule type" value="Genomic_DNA"/>
</dbReference>
<evidence type="ECO:0000313" key="2">
    <source>
        <dbReference type="Proteomes" id="UP000321562"/>
    </source>
</evidence>
<comment type="caution">
    <text evidence="1">The sequence shown here is derived from an EMBL/GenBank/DDBJ whole genome shotgun (WGS) entry which is preliminary data.</text>
</comment>
<reference evidence="1 2" key="1">
    <citation type="submission" date="2019-08" db="EMBL/GenBank/DDBJ databases">
        <authorList>
            <person name="Ye J."/>
        </authorList>
    </citation>
    <scope>NUCLEOTIDE SEQUENCE [LARGE SCALE GENOMIC DNA]</scope>
    <source>
        <strain evidence="1 2">TK008</strain>
    </source>
</reference>